<protein>
    <submittedName>
        <fullName evidence="1">Uncharacterized protein</fullName>
    </submittedName>
</protein>
<reference evidence="1 2" key="1">
    <citation type="journal article" date="2021" name="Commun. Biol.">
        <title>The genome of Shorea leprosula (Dipterocarpaceae) highlights the ecological relevance of drought in aseasonal tropical rainforests.</title>
        <authorList>
            <person name="Ng K.K.S."/>
            <person name="Kobayashi M.J."/>
            <person name="Fawcett J.A."/>
            <person name="Hatakeyama M."/>
            <person name="Paape T."/>
            <person name="Ng C.H."/>
            <person name="Ang C.C."/>
            <person name="Tnah L.H."/>
            <person name="Lee C.T."/>
            <person name="Nishiyama T."/>
            <person name="Sese J."/>
            <person name="O'Brien M.J."/>
            <person name="Copetti D."/>
            <person name="Mohd Noor M.I."/>
            <person name="Ong R.C."/>
            <person name="Putra M."/>
            <person name="Sireger I.Z."/>
            <person name="Indrioko S."/>
            <person name="Kosugi Y."/>
            <person name="Izuno A."/>
            <person name="Isagi Y."/>
            <person name="Lee S.L."/>
            <person name="Shimizu K.K."/>
        </authorList>
    </citation>
    <scope>NUCLEOTIDE SEQUENCE [LARGE SCALE GENOMIC DNA]</scope>
    <source>
        <strain evidence="1">214</strain>
    </source>
</reference>
<evidence type="ECO:0000313" key="2">
    <source>
        <dbReference type="Proteomes" id="UP001054252"/>
    </source>
</evidence>
<gene>
    <name evidence="1" type="ORF">SLEP1_g17158</name>
</gene>
<proteinExistence type="predicted"/>
<dbReference type="EMBL" id="BPVZ01000023">
    <property type="protein sequence ID" value="GKV05117.1"/>
    <property type="molecule type" value="Genomic_DNA"/>
</dbReference>
<evidence type="ECO:0000313" key="1">
    <source>
        <dbReference type="EMBL" id="GKV05117.1"/>
    </source>
</evidence>
<dbReference type="AlphaFoldDB" id="A0AAV5ITD9"/>
<name>A0AAV5ITD9_9ROSI</name>
<organism evidence="1 2">
    <name type="scientific">Rubroshorea leprosula</name>
    <dbReference type="NCBI Taxonomy" id="152421"/>
    <lineage>
        <taxon>Eukaryota</taxon>
        <taxon>Viridiplantae</taxon>
        <taxon>Streptophyta</taxon>
        <taxon>Embryophyta</taxon>
        <taxon>Tracheophyta</taxon>
        <taxon>Spermatophyta</taxon>
        <taxon>Magnoliopsida</taxon>
        <taxon>eudicotyledons</taxon>
        <taxon>Gunneridae</taxon>
        <taxon>Pentapetalae</taxon>
        <taxon>rosids</taxon>
        <taxon>malvids</taxon>
        <taxon>Malvales</taxon>
        <taxon>Dipterocarpaceae</taxon>
        <taxon>Rubroshorea</taxon>
    </lineage>
</organism>
<keyword evidence="2" id="KW-1185">Reference proteome</keyword>
<dbReference type="Proteomes" id="UP001054252">
    <property type="component" value="Unassembled WGS sequence"/>
</dbReference>
<accession>A0AAV5ITD9</accession>
<comment type="caution">
    <text evidence="1">The sequence shown here is derived from an EMBL/GenBank/DDBJ whole genome shotgun (WGS) entry which is preliminary data.</text>
</comment>
<sequence>MGFELDDDDGDEWSSLKSNRGSCRVYRAAELWIPQPYPTTGAFLGRLVACISQELRYL</sequence>